<evidence type="ECO:0000256" key="2">
    <source>
        <dbReference type="SAM" id="SignalP"/>
    </source>
</evidence>
<feature type="chain" id="PRO_5041334983" evidence="2">
    <location>
        <begin position="21"/>
        <end position="208"/>
    </location>
</feature>
<dbReference type="EMBL" id="JAUKTV010000022">
    <property type="protein sequence ID" value="KAK0704115.1"/>
    <property type="molecule type" value="Genomic_DNA"/>
</dbReference>
<evidence type="ECO:0000313" key="4">
    <source>
        <dbReference type="Proteomes" id="UP001172159"/>
    </source>
</evidence>
<evidence type="ECO:0000313" key="3">
    <source>
        <dbReference type="EMBL" id="KAK0704115.1"/>
    </source>
</evidence>
<proteinExistence type="predicted"/>
<keyword evidence="4" id="KW-1185">Reference proteome</keyword>
<comment type="caution">
    <text evidence="3">The sequence shown here is derived from an EMBL/GenBank/DDBJ whole genome shotgun (WGS) entry which is preliminary data.</text>
</comment>
<feature type="coiled-coil region" evidence="1">
    <location>
        <begin position="112"/>
        <end position="139"/>
    </location>
</feature>
<organism evidence="3 4">
    <name type="scientific">Apiosordaria backusii</name>
    <dbReference type="NCBI Taxonomy" id="314023"/>
    <lineage>
        <taxon>Eukaryota</taxon>
        <taxon>Fungi</taxon>
        <taxon>Dikarya</taxon>
        <taxon>Ascomycota</taxon>
        <taxon>Pezizomycotina</taxon>
        <taxon>Sordariomycetes</taxon>
        <taxon>Sordariomycetidae</taxon>
        <taxon>Sordariales</taxon>
        <taxon>Lasiosphaeriaceae</taxon>
        <taxon>Apiosordaria</taxon>
    </lineage>
</organism>
<gene>
    <name evidence="3" type="ORF">B0T21DRAFT_353252</name>
</gene>
<evidence type="ECO:0000256" key="1">
    <source>
        <dbReference type="SAM" id="Coils"/>
    </source>
</evidence>
<name>A0AA39ZV55_9PEZI</name>
<dbReference type="AlphaFoldDB" id="A0AA39ZV55"/>
<keyword evidence="2" id="KW-0732">Signal</keyword>
<feature type="signal peptide" evidence="2">
    <location>
        <begin position="1"/>
        <end position="20"/>
    </location>
</feature>
<dbReference type="Proteomes" id="UP001172159">
    <property type="component" value="Unassembled WGS sequence"/>
</dbReference>
<reference evidence="3" key="1">
    <citation type="submission" date="2023-06" db="EMBL/GenBank/DDBJ databases">
        <title>Genome-scale phylogeny and comparative genomics of the fungal order Sordariales.</title>
        <authorList>
            <consortium name="Lawrence Berkeley National Laboratory"/>
            <person name="Hensen N."/>
            <person name="Bonometti L."/>
            <person name="Westerberg I."/>
            <person name="Brannstrom I.O."/>
            <person name="Guillou S."/>
            <person name="Cros-Aarteil S."/>
            <person name="Calhoun S."/>
            <person name="Haridas S."/>
            <person name="Kuo A."/>
            <person name="Mondo S."/>
            <person name="Pangilinan J."/>
            <person name="Riley R."/>
            <person name="Labutti K."/>
            <person name="Andreopoulos B."/>
            <person name="Lipzen A."/>
            <person name="Chen C."/>
            <person name="Yanf M."/>
            <person name="Daum C."/>
            <person name="Ng V."/>
            <person name="Clum A."/>
            <person name="Steindorff A."/>
            <person name="Ohm R."/>
            <person name="Martin F."/>
            <person name="Silar P."/>
            <person name="Natvig D."/>
            <person name="Lalanne C."/>
            <person name="Gautier V."/>
            <person name="Ament-Velasquez S.L."/>
            <person name="Kruys A."/>
            <person name="Hutchinson M.I."/>
            <person name="Powell A.J."/>
            <person name="Barry K."/>
            <person name="Miller A.N."/>
            <person name="Grigoriev I.V."/>
            <person name="Debuchy R."/>
            <person name="Gladieux P."/>
            <person name="Thoren M.H."/>
            <person name="Johannesson H."/>
        </authorList>
    </citation>
    <scope>NUCLEOTIDE SEQUENCE</scope>
    <source>
        <strain evidence="3">CBS 540.89</strain>
    </source>
</reference>
<accession>A0AA39ZV55</accession>
<keyword evidence="1" id="KW-0175">Coiled coil</keyword>
<sequence>MHEEPVLSALSLVLAGTVVSIEPSNNVAANTASQAGHKDTTCPDDIVARHNEFKTMVSTYTEGDLFDDNDERRAYSSSLPHGSTPTEKLLWGAFIAQVEEADDQLLEYIRFRQEDQRKIRTLTDQKKNDEEAIEILKHQRFHDQQHIACLEQQIADLMARLATPSLSVTKPSAISSVSIKPDDGNVIVISQTTVEALREVLGVNSGKP</sequence>
<protein>
    <submittedName>
        <fullName evidence="3">Uncharacterized protein</fullName>
    </submittedName>
</protein>